<evidence type="ECO:0000313" key="1">
    <source>
        <dbReference type="EMBL" id="KAI7962225.1"/>
    </source>
</evidence>
<reference evidence="1 2" key="3">
    <citation type="journal article" date="2022" name="Microbiol. Spectr.">
        <title>Folding features and dynamics of 3D genome architecture in plant fungal pathogens.</title>
        <authorList>
            <person name="Xia C."/>
        </authorList>
    </citation>
    <scope>NUCLEOTIDE SEQUENCE [LARGE SCALE GENOMIC DNA]</scope>
    <source>
        <strain evidence="1 2">93-210</strain>
    </source>
</reference>
<accession>A0ACC0EXM0</accession>
<protein>
    <submittedName>
        <fullName evidence="1">Uncharacterized protein</fullName>
    </submittedName>
</protein>
<keyword evidence="2" id="KW-1185">Reference proteome</keyword>
<comment type="caution">
    <text evidence="1">The sequence shown here is derived from an EMBL/GenBank/DDBJ whole genome shotgun (WGS) entry which is preliminary data.</text>
</comment>
<proteinExistence type="predicted"/>
<evidence type="ECO:0000313" key="2">
    <source>
        <dbReference type="Proteomes" id="UP001060170"/>
    </source>
</evidence>
<reference evidence="2" key="2">
    <citation type="journal article" date="2018" name="Mol. Plant Microbe Interact.">
        <title>Genome sequence resources for the wheat stripe rust pathogen (Puccinia striiformis f. sp. tritici) and the barley stripe rust pathogen (Puccinia striiformis f. sp. hordei).</title>
        <authorList>
            <person name="Xia C."/>
            <person name="Wang M."/>
            <person name="Yin C."/>
            <person name="Cornejo O.E."/>
            <person name="Hulbert S.H."/>
            <person name="Chen X."/>
        </authorList>
    </citation>
    <scope>NUCLEOTIDE SEQUENCE [LARGE SCALE GENOMIC DNA]</scope>
    <source>
        <strain evidence="2">93-210</strain>
    </source>
</reference>
<reference evidence="2" key="1">
    <citation type="journal article" date="2018" name="BMC Genomics">
        <title>Genomic insights into host adaptation between the wheat stripe rust pathogen (Puccinia striiformis f. sp. tritici) and the barley stripe rust pathogen (Puccinia striiformis f. sp. hordei).</title>
        <authorList>
            <person name="Xia C."/>
            <person name="Wang M."/>
            <person name="Yin C."/>
            <person name="Cornejo O.E."/>
            <person name="Hulbert S.H."/>
            <person name="Chen X."/>
        </authorList>
    </citation>
    <scope>NUCLEOTIDE SEQUENCE [LARGE SCALE GENOMIC DNA]</scope>
    <source>
        <strain evidence="2">93-210</strain>
    </source>
</reference>
<dbReference type="Proteomes" id="UP001060170">
    <property type="component" value="Chromosome 1"/>
</dbReference>
<name>A0ACC0EXM0_9BASI</name>
<gene>
    <name evidence="1" type="ORF">MJO28_000319</name>
</gene>
<sequence>MNLIKPTFLLRVFGATTFVTSTCSGDTLTCALTSINVLPLWAETSYKVGKVKKDGCQAQ</sequence>
<dbReference type="EMBL" id="CM045865">
    <property type="protein sequence ID" value="KAI7962225.1"/>
    <property type="molecule type" value="Genomic_DNA"/>
</dbReference>
<organism evidence="1 2">
    <name type="scientific">Puccinia striiformis f. sp. tritici</name>
    <dbReference type="NCBI Taxonomy" id="168172"/>
    <lineage>
        <taxon>Eukaryota</taxon>
        <taxon>Fungi</taxon>
        <taxon>Dikarya</taxon>
        <taxon>Basidiomycota</taxon>
        <taxon>Pucciniomycotina</taxon>
        <taxon>Pucciniomycetes</taxon>
        <taxon>Pucciniales</taxon>
        <taxon>Pucciniaceae</taxon>
        <taxon>Puccinia</taxon>
    </lineage>
</organism>